<feature type="region of interest" description="Disordered" evidence="7">
    <location>
        <begin position="258"/>
        <end position="288"/>
    </location>
</feature>
<keyword evidence="3" id="KW-1003">Cell membrane</keyword>
<keyword evidence="10" id="KW-1185">Reference proteome</keyword>
<feature type="transmembrane region" description="Helical" evidence="8">
    <location>
        <begin position="79"/>
        <end position="96"/>
    </location>
</feature>
<organism evidence="9 10">
    <name type="scientific">Gordonia jinghuaiqii</name>
    <dbReference type="NCBI Taxonomy" id="2758710"/>
    <lineage>
        <taxon>Bacteria</taxon>
        <taxon>Bacillati</taxon>
        <taxon>Actinomycetota</taxon>
        <taxon>Actinomycetes</taxon>
        <taxon>Mycobacteriales</taxon>
        <taxon>Gordoniaceae</taxon>
        <taxon>Gordonia</taxon>
    </lineage>
</organism>
<evidence type="ECO:0000256" key="7">
    <source>
        <dbReference type="SAM" id="MobiDB-lite"/>
    </source>
</evidence>
<evidence type="ECO:0000256" key="6">
    <source>
        <dbReference type="ARBA" id="ARBA00023136"/>
    </source>
</evidence>
<dbReference type="AlphaFoldDB" id="A0A7D7LYU6"/>
<evidence type="ECO:0000256" key="5">
    <source>
        <dbReference type="ARBA" id="ARBA00022989"/>
    </source>
</evidence>
<dbReference type="EMBL" id="CP059491">
    <property type="protein sequence ID" value="QMT02114.1"/>
    <property type="molecule type" value="Genomic_DNA"/>
</dbReference>
<evidence type="ECO:0000256" key="2">
    <source>
        <dbReference type="ARBA" id="ARBA00006228"/>
    </source>
</evidence>
<evidence type="ECO:0000256" key="3">
    <source>
        <dbReference type="ARBA" id="ARBA00022475"/>
    </source>
</evidence>
<feature type="transmembrane region" description="Helical" evidence="8">
    <location>
        <begin position="39"/>
        <end position="58"/>
    </location>
</feature>
<evidence type="ECO:0000256" key="1">
    <source>
        <dbReference type="ARBA" id="ARBA00004651"/>
    </source>
</evidence>
<dbReference type="PANTHER" id="PTHR34584">
    <property type="entry name" value="NA(+)/H(+) ANTIPORTER SUBUNIT E1"/>
    <property type="match status" value="1"/>
</dbReference>
<reference evidence="10" key="1">
    <citation type="submission" date="2020-07" db="EMBL/GenBank/DDBJ databases">
        <title>novel species isolated from the respiratory tract of Marmot.</title>
        <authorList>
            <person name="Zhang G."/>
        </authorList>
    </citation>
    <scope>NUCLEOTIDE SEQUENCE [LARGE SCALE GENOMIC DNA]</scope>
    <source>
        <strain evidence="10">686</strain>
    </source>
</reference>
<accession>A0A7D7LYU6</accession>
<keyword evidence="6 8" id="KW-0472">Membrane</keyword>
<feature type="region of interest" description="Disordered" evidence="7">
    <location>
        <begin position="1"/>
        <end position="24"/>
    </location>
</feature>
<keyword evidence="5 8" id="KW-1133">Transmembrane helix</keyword>
<evidence type="ECO:0000313" key="9">
    <source>
        <dbReference type="EMBL" id="QMT02114.1"/>
    </source>
</evidence>
<evidence type="ECO:0000256" key="4">
    <source>
        <dbReference type="ARBA" id="ARBA00022692"/>
    </source>
</evidence>
<dbReference type="RefSeq" id="WP_188331119.1">
    <property type="nucleotide sequence ID" value="NZ_CP059491.1"/>
</dbReference>
<dbReference type="PANTHER" id="PTHR34584:SF1">
    <property type="entry name" value="NA(+)_H(+) ANTIPORTER SUBUNIT E1"/>
    <property type="match status" value="1"/>
</dbReference>
<sequence length="288" mass="32201">MSAKPGTGTGNAGDPAGAPKRRAPVVSTKGPVLSLLINAWRLALLFVCWHLIGGLVWLRSHIRLPAWLGSDSREVAVRLWTIGWLAFVWVLLWGTVSWANILGGVVLAMAVVTLLPLPRVPVEGRIHPLSVLQLLVRLIYDFMVSSVQIGWMAIRPGRPPLGAVVRVRVAIKSDMVLTLAVDYLNLVPGTMVLEIDHRRRMLYVHVFDVRSEKKVRAFYEQVAYVERMFVKAFERDSEWHPSPYHGIDEDFHHVRPIEPVDRAPAQASTDSAAEPEEIADVEPDGRRP</sequence>
<keyword evidence="4 8" id="KW-0812">Transmembrane</keyword>
<proteinExistence type="inferred from homology"/>
<dbReference type="NCBIfam" id="NF006521">
    <property type="entry name" value="PRK08965.1-5"/>
    <property type="match status" value="1"/>
</dbReference>
<evidence type="ECO:0000313" key="10">
    <source>
        <dbReference type="Proteomes" id="UP000515663"/>
    </source>
</evidence>
<dbReference type="Pfam" id="PF01899">
    <property type="entry name" value="MNHE"/>
    <property type="match status" value="1"/>
</dbReference>
<protein>
    <submittedName>
        <fullName evidence="9">Na+/H+ antiporter subunit E</fullName>
    </submittedName>
</protein>
<name>A0A7D7LYU6_9ACTN</name>
<evidence type="ECO:0000256" key="8">
    <source>
        <dbReference type="SAM" id="Phobius"/>
    </source>
</evidence>
<dbReference type="Proteomes" id="UP000515663">
    <property type="component" value="Chromosome"/>
</dbReference>
<comment type="subcellular location">
    <subcellularLocation>
        <location evidence="1">Cell membrane</location>
        <topology evidence="1">Multi-pass membrane protein</topology>
    </subcellularLocation>
</comment>
<gene>
    <name evidence="9" type="ORF">H1R19_02720</name>
</gene>
<dbReference type="KEGG" id="gji:H1R19_02720"/>
<comment type="similarity">
    <text evidence="2">Belongs to the CPA3 antiporters (TC 2.A.63) subunit E family.</text>
</comment>
<dbReference type="GO" id="GO:0008324">
    <property type="term" value="F:monoatomic cation transmembrane transporter activity"/>
    <property type="evidence" value="ECO:0007669"/>
    <property type="project" value="InterPro"/>
</dbReference>
<dbReference type="GO" id="GO:0005886">
    <property type="term" value="C:plasma membrane"/>
    <property type="evidence" value="ECO:0007669"/>
    <property type="project" value="UniProtKB-SubCell"/>
</dbReference>
<dbReference type="InterPro" id="IPR002758">
    <property type="entry name" value="Cation_antiport_E"/>
</dbReference>
<feature type="compositionally biased region" description="Acidic residues" evidence="7">
    <location>
        <begin position="273"/>
        <end position="282"/>
    </location>
</feature>